<dbReference type="EMBL" id="CAFBPQ010000012">
    <property type="protein sequence ID" value="CAB5019774.1"/>
    <property type="molecule type" value="Genomic_DNA"/>
</dbReference>
<sequence>MVWKLGATASPTTPALTQLSVVGDPVYTGGSHFGGQHDARILADGTLSLYDNGSGLGRPPRGARYAIDETTGTATLQDAVSDPQIPRSFCCGSARRLSASDWVIGWGGNGTGTESVNGLRGFAITYASQWFVYRFVPILPGTLDPAELRAAMDIQFGGGGLSAAEARGSDEPIPNLP</sequence>
<dbReference type="AlphaFoldDB" id="A0A6J6RLB1"/>
<reference evidence="1" key="1">
    <citation type="submission" date="2020-05" db="EMBL/GenBank/DDBJ databases">
        <authorList>
            <person name="Chiriac C."/>
            <person name="Salcher M."/>
            <person name="Ghai R."/>
            <person name="Kavagutti S V."/>
        </authorList>
    </citation>
    <scope>NUCLEOTIDE SEQUENCE</scope>
</reference>
<evidence type="ECO:0000313" key="2">
    <source>
        <dbReference type="EMBL" id="CAB5019774.1"/>
    </source>
</evidence>
<dbReference type="EMBL" id="CAEZYK010000034">
    <property type="protein sequence ID" value="CAB4722685.1"/>
    <property type="molecule type" value="Genomic_DNA"/>
</dbReference>
<dbReference type="PANTHER" id="PTHR35340:SF5">
    <property type="entry name" value="ASST-DOMAIN-CONTAINING PROTEIN"/>
    <property type="match status" value="1"/>
</dbReference>
<dbReference type="PANTHER" id="PTHR35340">
    <property type="entry name" value="PQQ ENZYME REPEAT PROTEIN-RELATED"/>
    <property type="match status" value="1"/>
</dbReference>
<accession>A0A6J6RLB1</accession>
<dbReference type="InterPro" id="IPR053143">
    <property type="entry name" value="Arylsulfate_ST"/>
</dbReference>
<protein>
    <submittedName>
        <fullName evidence="1">Unannotated protein</fullName>
    </submittedName>
</protein>
<organism evidence="1">
    <name type="scientific">freshwater metagenome</name>
    <dbReference type="NCBI Taxonomy" id="449393"/>
    <lineage>
        <taxon>unclassified sequences</taxon>
        <taxon>metagenomes</taxon>
        <taxon>ecological metagenomes</taxon>
    </lineage>
</organism>
<name>A0A6J6RLB1_9ZZZZ</name>
<proteinExistence type="predicted"/>
<gene>
    <name evidence="1" type="ORF">UFOPK2683_00752</name>
    <name evidence="2" type="ORF">UFOPK4121_00577</name>
</gene>
<evidence type="ECO:0000313" key="1">
    <source>
        <dbReference type="EMBL" id="CAB4722685.1"/>
    </source>
</evidence>